<evidence type="ECO:0000256" key="6">
    <source>
        <dbReference type="ARBA" id="ARBA00022840"/>
    </source>
</evidence>
<dbReference type="GeneID" id="98176944"/>
<evidence type="ECO:0000313" key="12">
    <source>
        <dbReference type="EMBL" id="GAB1315991.1"/>
    </source>
</evidence>
<evidence type="ECO:0000256" key="3">
    <source>
        <dbReference type="ARBA" id="ARBA00022679"/>
    </source>
</evidence>
<dbReference type="InterPro" id="IPR008271">
    <property type="entry name" value="Ser/Thr_kinase_AS"/>
</dbReference>
<dbReference type="PANTHER" id="PTHR47634">
    <property type="entry name" value="PROTEIN KINASE DOMAIN-CONTAINING PROTEIN-RELATED"/>
    <property type="match status" value="1"/>
</dbReference>
<keyword evidence="13" id="KW-1185">Reference proteome</keyword>
<dbReference type="Proteomes" id="UP001628179">
    <property type="component" value="Unassembled WGS sequence"/>
</dbReference>
<comment type="catalytic activity">
    <reaction evidence="8">
        <text>L-seryl-[protein] + ATP = O-phospho-L-seryl-[protein] + ADP + H(+)</text>
        <dbReference type="Rhea" id="RHEA:17989"/>
        <dbReference type="Rhea" id="RHEA-COMP:9863"/>
        <dbReference type="Rhea" id="RHEA-COMP:11604"/>
        <dbReference type="ChEBI" id="CHEBI:15378"/>
        <dbReference type="ChEBI" id="CHEBI:29999"/>
        <dbReference type="ChEBI" id="CHEBI:30616"/>
        <dbReference type="ChEBI" id="CHEBI:83421"/>
        <dbReference type="ChEBI" id="CHEBI:456216"/>
        <dbReference type="EC" id="2.7.11.1"/>
    </reaction>
</comment>
<dbReference type="SUPFAM" id="SSF56112">
    <property type="entry name" value="Protein kinase-like (PK-like)"/>
    <property type="match status" value="1"/>
</dbReference>
<evidence type="ECO:0000313" key="13">
    <source>
        <dbReference type="Proteomes" id="UP001628179"/>
    </source>
</evidence>
<evidence type="ECO:0000256" key="2">
    <source>
        <dbReference type="ARBA" id="ARBA00022527"/>
    </source>
</evidence>
<keyword evidence="2 10" id="KW-0723">Serine/threonine-protein kinase</keyword>
<dbReference type="PROSITE" id="PS00107">
    <property type="entry name" value="PROTEIN_KINASE_ATP"/>
    <property type="match status" value="1"/>
</dbReference>
<proteinExistence type="inferred from homology"/>
<sequence>MASLFKWAKTLTRSAPLTPLRFPSAGFGVVPQRTIFEEEQFDEFKAGQYYPVDIGDVYGSKYQILGKLGFGSTSTVWLARNLEDHEHVALKIYTRGGGSTGEIETCSYLSRVNPSHAGYRHVRSAVGSFALHHPKGKHACLVQKPMWDSWKDLTRRNPINRFTEELLKAGLRELFLALDYLHTECKLVHTDLKADNILIEIVDKQILEAFTKAELENPSPCKLTNSAPIYASRRFQLPKQPSTYRSPEVMLNAAWSYPVDIWNVGAMIWDIFEGKHLFYGNDPDGKGYSTRAHLAEVIGMLGPPPLDLIRRGVRSKGFFSEDGHWKADVQILQGTSLESSGENLEGKNKEASLAFVRGMLQWRPEDRKTAKELLQDPWFNSK</sequence>
<gene>
    <name evidence="12" type="ORF">MFIFM68171_06201</name>
</gene>
<dbReference type="InterPro" id="IPR017441">
    <property type="entry name" value="Protein_kinase_ATP_BS"/>
</dbReference>
<dbReference type="EMBL" id="BAAFSV010000003">
    <property type="protein sequence ID" value="GAB1315991.1"/>
    <property type="molecule type" value="Genomic_DNA"/>
</dbReference>
<dbReference type="PANTHER" id="PTHR47634:SF9">
    <property type="entry name" value="PROTEIN KINASE DOMAIN-CONTAINING PROTEIN-RELATED"/>
    <property type="match status" value="1"/>
</dbReference>
<keyword evidence="5" id="KW-0418">Kinase</keyword>
<organism evidence="12 13">
    <name type="scientific">Madurella fahalii</name>
    <dbReference type="NCBI Taxonomy" id="1157608"/>
    <lineage>
        <taxon>Eukaryota</taxon>
        <taxon>Fungi</taxon>
        <taxon>Dikarya</taxon>
        <taxon>Ascomycota</taxon>
        <taxon>Pezizomycotina</taxon>
        <taxon>Sordariomycetes</taxon>
        <taxon>Sordariomycetidae</taxon>
        <taxon>Sordariales</taxon>
        <taxon>Sordariales incertae sedis</taxon>
        <taxon>Madurella</taxon>
    </lineage>
</organism>
<dbReference type="Pfam" id="PF00069">
    <property type="entry name" value="Pkinase"/>
    <property type="match status" value="1"/>
</dbReference>
<feature type="binding site" evidence="9">
    <location>
        <position position="91"/>
    </location>
    <ligand>
        <name>ATP</name>
        <dbReference type="ChEBI" id="CHEBI:30616"/>
    </ligand>
</feature>
<dbReference type="Gene3D" id="3.30.200.20">
    <property type="entry name" value="Phosphorylase Kinase, domain 1"/>
    <property type="match status" value="1"/>
</dbReference>
<evidence type="ECO:0000256" key="7">
    <source>
        <dbReference type="ARBA" id="ARBA00047899"/>
    </source>
</evidence>
<name>A0ABQ0GE05_9PEZI</name>
<evidence type="ECO:0000256" key="8">
    <source>
        <dbReference type="ARBA" id="ARBA00048679"/>
    </source>
</evidence>
<comment type="catalytic activity">
    <reaction evidence="7">
        <text>L-threonyl-[protein] + ATP = O-phospho-L-threonyl-[protein] + ADP + H(+)</text>
        <dbReference type="Rhea" id="RHEA:46608"/>
        <dbReference type="Rhea" id="RHEA-COMP:11060"/>
        <dbReference type="Rhea" id="RHEA-COMP:11605"/>
        <dbReference type="ChEBI" id="CHEBI:15378"/>
        <dbReference type="ChEBI" id="CHEBI:30013"/>
        <dbReference type="ChEBI" id="CHEBI:30616"/>
        <dbReference type="ChEBI" id="CHEBI:61977"/>
        <dbReference type="ChEBI" id="CHEBI:456216"/>
        <dbReference type="EC" id="2.7.11.1"/>
    </reaction>
</comment>
<dbReference type="PROSITE" id="PS00108">
    <property type="entry name" value="PROTEIN_KINASE_ST"/>
    <property type="match status" value="1"/>
</dbReference>
<evidence type="ECO:0000259" key="11">
    <source>
        <dbReference type="PROSITE" id="PS50011"/>
    </source>
</evidence>
<feature type="domain" description="Protein kinase" evidence="11">
    <location>
        <begin position="62"/>
        <end position="379"/>
    </location>
</feature>
<evidence type="ECO:0000256" key="1">
    <source>
        <dbReference type="ARBA" id="ARBA00012513"/>
    </source>
</evidence>
<keyword evidence="6 9" id="KW-0067">ATP-binding</keyword>
<evidence type="ECO:0000256" key="9">
    <source>
        <dbReference type="PROSITE-ProRule" id="PRU10141"/>
    </source>
</evidence>
<keyword evidence="3" id="KW-0808">Transferase</keyword>
<keyword evidence="4 9" id="KW-0547">Nucleotide-binding</keyword>
<reference evidence="12 13" key="1">
    <citation type="submission" date="2024-09" db="EMBL/GenBank/DDBJ databases">
        <title>Itraconazole resistance in Madurella fahalii resulting from another homologue of gene encoding cytochrome P450 14-alpha sterol demethylase (CYP51).</title>
        <authorList>
            <person name="Yoshioka I."/>
            <person name="Fahal A.H."/>
            <person name="Kaneko S."/>
            <person name="Yaguchi T."/>
        </authorList>
    </citation>
    <scope>NUCLEOTIDE SEQUENCE [LARGE SCALE GENOMIC DNA]</scope>
    <source>
        <strain evidence="12 13">IFM 68171</strain>
    </source>
</reference>
<evidence type="ECO:0000256" key="10">
    <source>
        <dbReference type="RuleBase" id="RU000304"/>
    </source>
</evidence>
<dbReference type="InterPro" id="IPR000719">
    <property type="entry name" value="Prot_kinase_dom"/>
</dbReference>
<accession>A0ABQ0GE05</accession>
<dbReference type="SMART" id="SM00220">
    <property type="entry name" value="S_TKc"/>
    <property type="match status" value="1"/>
</dbReference>
<dbReference type="RefSeq" id="XP_070917722.1">
    <property type="nucleotide sequence ID" value="XM_071061621.1"/>
</dbReference>
<protein>
    <recommendedName>
        <fullName evidence="1">non-specific serine/threonine protein kinase</fullName>
        <ecNumber evidence="1">2.7.11.1</ecNumber>
    </recommendedName>
</protein>
<dbReference type="InterPro" id="IPR011009">
    <property type="entry name" value="Kinase-like_dom_sf"/>
</dbReference>
<evidence type="ECO:0000256" key="5">
    <source>
        <dbReference type="ARBA" id="ARBA00022777"/>
    </source>
</evidence>
<dbReference type="InterPro" id="IPR051334">
    <property type="entry name" value="SRPK"/>
</dbReference>
<dbReference type="Gene3D" id="1.10.510.10">
    <property type="entry name" value="Transferase(Phosphotransferase) domain 1"/>
    <property type="match status" value="1"/>
</dbReference>
<dbReference type="PROSITE" id="PS50011">
    <property type="entry name" value="PROTEIN_KINASE_DOM"/>
    <property type="match status" value="1"/>
</dbReference>
<comment type="similarity">
    <text evidence="10">Belongs to the protein kinase superfamily.</text>
</comment>
<comment type="caution">
    <text evidence="12">The sequence shown here is derived from an EMBL/GenBank/DDBJ whole genome shotgun (WGS) entry which is preliminary data.</text>
</comment>
<dbReference type="EC" id="2.7.11.1" evidence="1"/>
<evidence type="ECO:0000256" key="4">
    <source>
        <dbReference type="ARBA" id="ARBA00022741"/>
    </source>
</evidence>